<dbReference type="CDD" id="cd09272">
    <property type="entry name" value="RNase_HI_RT_Ty1"/>
    <property type="match status" value="1"/>
</dbReference>
<dbReference type="EMBL" id="CAMAPE010000038">
    <property type="protein sequence ID" value="CAH9100551.1"/>
    <property type="molecule type" value="Genomic_DNA"/>
</dbReference>
<proteinExistence type="predicted"/>
<protein>
    <recommendedName>
        <fullName evidence="1">Reverse transcriptase Ty1/copia-type domain-containing protein</fullName>
    </recommendedName>
</protein>
<dbReference type="PANTHER" id="PTHR11439">
    <property type="entry name" value="GAG-POL-RELATED RETROTRANSPOSON"/>
    <property type="match status" value="1"/>
</dbReference>
<accession>A0A9P1EFG8</accession>
<dbReference type="InterPro" id="IPR013103">
    <property type="entry name" value="RVT_2"/>
</dbReference>
<reference evidence="2" key="1">
    <citation type="submission" date="2022-07" db="EMBL/GenBank/DDBJ databases">
        <authorList>
            <person name="Macas J."/>
            <person name="Novak P."/>
            <person name="Neumann P."/>
        </authorList>
    </citation>
    <scope>NUCLEOTIDE SEQUENCE</scope>
</reference>
<dbReference type="Proteomes" id="UP001152484">
    <property type="component" value="Unassembled WGS sequence"/>
</dbReference>
<sequence>MLIVGKNAERITQLKIQLSKPFAMKDLGPSKQILGIRITRDRALKKLHMSQEQYIEKVLRKFNIDKAKEVSSPLTTNFRLTDKDYPSSEKKIEEMDRVLYASAVGSFMYAMVCTRPDIAHAVGVVNHFLSNPGKKHWEAVKWILRYLRGTSKLGGDVSWQSRLQKCVVLSTTEAEYVAATEACKELLWLKRFMQEIGFMQQRYVVLCDNQSTIHLAKNSVSQTNQTY</sequence>
<dbReference type="Pfam" id="PF07727">
    <property type="entry name" value="RVT_2"/>
    <property type="match status" value="1"/>
</dbReference>
<gene>
    <name evidence="2" type="ORF">CEURO_LOCUS14979</name>
</gene>
<organism evidence="2 3">
    <name type="scientific">Cuscuta europaea</name>
    <name type="common">European dodder</name>
    <dbReference type="NCBI Taxonomy" id="41803"/>
    <lineage>
        <taxon>Eukaryota</taxon>
        <taxon>Viridiplantae</taxon>
        <taxon>Streptophyta</taxon>
        <taxon>Embryophyta</taxon>
        <taxon>Tracheophyta</taxon>
        <taxon>Spermatophyta</taxon>
        <taxon>Magnoliopsida</taxon>
        <taxon>eudicotyledons</taxon>
        <taxon>Gunneridae</taxon>
        <taxon>Pentapetalae</taxon>
        <taxon>asterids</taxon>
        <taxon>lamiids</taxon>
        <taxon>Solanales</taxon>
        <taxon>Convolvulaceae</taxon>
        <taxon>Cuscuteae</taxon>
        <taxon>Cuscuta</taxon>
        <taxon>Cuscuta subgen. Cuscuta</taxon>
    </lineage>
</organism>
<evidence type="ECO:0000313" key="2">
    <source>
        <dbReference type="EMBL" id="CAH9100551.1"/>
    </source>
</evidence>
<evidence type="ECO:0000259" key="1">
    <source>
        <dbReference type="Pfam" id="PF07727"/>
    </source>
</evidence>
<dbReference type="PANTHER" id="PTHR11439:SF467">
    <property type="entry name" value="INTEGRASE CATALYTIC DOMAIN-CONTAINING PROTEIN"/>
    <property type="match status" value="1"/>
</dbReference>
<dbReference type="OrthoDB" id="1288954at2759"/>
<dbReference type="AlphaFoldDB" id="A0A9P1EFG8"/>
<comment type="caution">
    <text evidence="2">The sequence shown here is derived from an EMBL/GenBank/DDBJ whole genome shotgun (WGS) entry which is preliminary data.</text>
</comment>
<evidence type="ECO:0000313" key="3">
    <source>
        <dbReference type="Proteomes" id="UP001152484"/>
    </source>
</evidence>
<feature type="domain" description="Reverse transcriptase Ty1/copia-type" evidence="1">
    <location>
        <begin position="1"/>
        <end position="74"/>
    </location>
</feature>
<name>A0A9P1EFG8_CUSEU</name>
<keyword evidence="3" id="KW-1185">Reference proteome</keyword>